<evidence type="ECO:0000256" key="1">
    <source>
        <dbReference type="ARBA" id="ARBA00010609"/>
    </source>
</evidence>
<dbReference type="InterPro" id="IPR011707">
    <property type="entry name" value="Cu-oxidase-like_N"/>
</dbReference>
<feature type="signal peptide" evidence="2">
    <location>
        <begin position="1"/>
        <end position="22"/>
    </location>
</feature>
<dbReference type="InterPro" id="IPR045087">
    <property type="entry name" value="Cu-oxidase_fam"/>
</dbReference>
<evidence type="ECO:0000313" key="4">
    <source>
        <dbReference type="Ensembl" id="ENSCINP00000018617.3"/>
    </source>
</evidence>
<reference evidence="4" key="3">
    <citation type="submission" date="2025-08" db="UniProtKB">
        <authorList>
            <consortium name="Ensembl"/>
        </authorList>
    </citation>
    <scope>IDENTIFICATION</scope>
</reference>
<dbReference type="CDD" id="cd13853">
    <property type="entry name" value="CuRO_1_Tth-MCO_like"/>
    <property type="match status" value="1"/>
</dbReference>
<dbReference type="EMBL" id="EAAA01002214">
    <property type="status" value="NOT_ANNOTATED_CDS"/>
    <property type="molecule type" value="Genomic_DNA"/>
</dbReference>
<dbReference type="Pfam" id="PF07732">
    <property type="entry name" value="Cu-oxidase_3"/>
    <property type="match status" value="1"/>
</dbReference>
<dbReference type="PANTHER" id="PTHR11709">
    <property type="entry name" value="MULTI-COPPER OXIDASE"/>
    <property type="match status" value="1"/>
</dbReference>
<sequence>MEYHSKFLWLVLVLGGSMKFVAMETCSMTSPCTPLKGGQPFREPRQVRSTDGVFTYNMTVDIAEFTIDWLTVLRRLYDGEFPGPTFNLKPGDQFTLNLINNLQHPDYTGGSENTFRYPNTTNMHTHGLHISSEIPQDSVLIEIGPEESFQYKYRIDPQQPVGTYWYHPHYHGSIHFQSMGGMDGLIVIEDDPASMPAELAAVSCPDNCQHDKQILLQTFQYSPDEESGHSI</sequence>
<organism evidence="4 5">
    <name type="scientific">Ciona intestinalis</name>
    <name type="common">Transparent sea squirt</name>
    <name type="synonym">Ascidia intestinalis</name>
    <dbReference type="NCBI Taxonomy" id="7719"/>
    <lineage>
        <taxon>Eukaryota</taxon>
        <taxon>Metazoa</taxon>
        <taxon>Chordata</taxon>
        <taxon>Tunicata</taxon>
        <taxon>Ascidiacea</taxon>
        <taxon>Phlebobranchia</taxon>
        <taxon>Cionidae</taxon>
        <taxon>Ciona</taxon>
    </lineage>
</organism>
<reference evidence="4" key="2">
    <citation type="journal article" date="2008" name="Genome Biol.">
        <title>Improved genome assembly and evidence-based global gene model set for the chordate Ciona intestinalis: new insight into intron and operon populations.</title>
        <authorList>
            <person name="Satou Y."/>
            <person name="Mineta K."/>
            <person name="Ogasawara M."/>
            <person name="Sasakura Y."/>
            <person name="Shoguchi E."/>
            <person name="Ueno K."/>
            <person name="Yamada L."/>
            <person name="Matsumoto J."/>
            <person name="Wasserscheid J."/>
            <person name="Dewar K."/>
            <person name="Wiley G.B."/>
            <person name="Macmil S.L."/>
            <person name="Roe B.A."/>
            <person name="Zeller R.W."/>
            <person name="Hastings K.E."/>
            <person name="Lemaire P."/>
            <person name="Lindquist E."/>
            <person name="Endo T."/>
            <person name="Hotta K."/>
            <person name="Inaba K."/>
        </authorList>
    </citation>
    <scope>NUCLEOTIDE SEQUENCE [LARGE SCALE GENOMIC DNA]</scope>
    <source>
        <strain evidence="4">wild type</strain>
    </source>
</reference>
<dbReference type="AlphaFoldDB" id="F6ZNP8"/>
<dbReference type="InterPro" id="IPR008972">
    <property type="entry name" value="Cupredoxin"/>
</dbReference>
<dbReference type="GeneTree" id="ENSGT00440000034776"/>
<reference evidence="5" key="1">
    <citation type="journal article" date="2002" name="Science">
        <title>The draft genome of Ciona intestinalis: insights into chordate and vertebrate origins.</title>
        <authorList>
            <person name="Dehal P."/>
            <person name="Satou Y."/>
            <person name="Campbell R.K."/>
            <person name="Chapman J."/>
            <person name="Degnan B."/>
            <person name="De Tomaso A."/>
            <person name="Davidson B."/>
            <person name="Di Gregorio A."/>
            <person name="Gelpke M."/>
            <person name="Goodstein D.M."/>
            <person name="Harafuji N."/>
            <person name="Hastings K.E."/>
            <person name="Ho I."/>
            <person name="Hotta K."/>
            <person name="Huang W."/>
            <person name="Kawashima T."/>
            <person name="Lemaire P."/>
            <person name="Martinez D."/>
            <person name="Meinertzhagen I.A."/>
            <person name="Necula S."/>
            <person name="Nonaka M."/>
            <person name="Putnam N."/>
            <person name="Rash S."/>
            <person name="Saiga H."/>
            <person name="Satake M."/>
            <person name="Terry A."/>
            <person name="Yamada L."/>
            <person name="Wang H.G."/>
            <person name="Awazu S."/>
            <person name="Azumi K."/>
            <person name="Boore J."/>
            <person name="Branno M."/>
            <person name="Chin-Bow S."/>
            <person name="DeSantis R."/>
            <person name="Doyle S."/>
            <person name="Francino P."/>
            <person name="Keys D.N."/>
            <person name="Haga S."/>
            <person name="Hayashi H."/>
            <person name="Hino K."/>
            <person name="Imai K.S."/>
            <person name="Inaba K."/>
            <person name="Kano S."/>
            <person name="Kobayashi K."/>
            <person name="Kobayashi M."/>
            <person name="Lee B.I."/>
            <person name="Makabe K.W."/>
            <person name="Manohar C."/>
            <person name="Matassi G."/>
            <person name="Medina M."/>
            <person name="Mochizuki Y."/>
            <person name="Mount S."/>
            <person name="Morishita T."/>
            <person name="Miura S."/>
            <person name="Nakayama A."/>
            <person name="Nishizaka S."/>
            <person name="Nomoto H."/>
            <person name="Ohta F."/>
            <person name="Oishi K."/>
            <person name="Rigoutsos I."/>
            <person name="Sano M."/>
            <person name="Sasaki A."/>
            <person name="Sasakura Y."/>
            <person name="Shoguchi E."/>
            <person name="Shin-i T."/>
            <person name="Spagnuolo A."/>
            <person name="Stainier D."/>
            <person name="Suzuki M.M."/>
            <person name="Tassy O."/>
            <person name="Takatori N."/>
            <person name="Tokuoka M."/>
            <person name="Yagi K."/>
            <person name="Yoshizaki F."/>
            <person name="Wada S."/>
            <person name="Zhang C."/>
            <person name="Hyatt P.D."/>
            <person name="Larimer F."/>
            <person name="Detter C."/>
            <person name="Doggett N."/>
            <person name="Glavina T."/>
            <person name="Hawkins T."/>
            <person name="Richardson P."/>
            <person name="Lucas S."/>
            <person name="Kohara Y."/>
            <person name="Levine M."/>
            <person name="Satoh N."/>
            <person name="Rokhsar D.S."/>
        </authorList>
    </citation>
    <scope>NUCLEOTIDE SEQUENCE [LARGE SCALE GENOMIC DNA]</scope>
</reference>
<dbReference type="STRING" id="7719.ENSCINP00000018617"/>
<proteinExistence type="inferred from homology"/>
<name>F6ZNP8_CIOIN</name>
<feature type="chain" id="PRO_5003346982" description="Plastocyanin-like domain-containing protein" evidence="2">
    <location>
        <begin position="23"/>
        <end position="231"/>
    </location>
</feature>
<dbReference type="Ensembl" id="ENSCINT00000018617.3">
    <property type="protein sequence ID" value="ENSCINP00000018617.3"/>
    <property type="gene ID" value="ENSCING00000009158.3"/>
</dbReference>
<dbReference type="Proteomes" id="UP000008144">
    <property type="component" value="Chromosome 5"/>
</dbReference>
<dbReference type="GO" id="GO:0005507">
    <property type="term" value="F:copper ion binding"/>
    <property type="evidence" value="ECO:0007669"/>
    <property type="project" value="InterPro"/>
</dbReference>
<evidence type="ECO:0000313" key="5">
    <source>
        <dbReference type="Proteomes" id="UP000008144"/>
    </source>
</evidence>
<evidence type="ECO:0000256" key="2">
    <source>
        <dbReference type="SAM" id="SignalP"/>
    </source>
</evidence>
<dbReference type="HOGENOM" id="CLU_095180_0_0_1"/>
<evidence type="ECO:0000259" key="3">
    <source>
        <dbReference type="Pfam" id="PF07732"/>
    </source>
</evidence>
<accession>F6ZNP8</accession>
<dbReference type="InParanoid" id="F6ZNP8"/>
<reference evidence="4" key="4">
    <citation type="submission" date="2025-09" db="UniProtKB">
        <authorList>
            <consortium name="Ensembl"/>
        </authorList>
    </citation>
    <scope>IDENTIFICATION</scope>
</reference>
<dbReference type="PANTHER" id="PTHR11709:SF518">
    <property type="entry name" value="MULTICOPPER OXIDASE"/>
    <property type="match status" value="1"/>
</dbReference>
<keyword evidence="5" id="KW-1185">Reference proteome</keyword>
<dbReference type="Gene3D" id="2.60.40.420">
    <property type="entry name" value="Cupredoxins - blue copper proteins"/>
    <property type="match status" value="1"/>
</dbReference>
<dbReference type="SUPFAM" id="SSF49503">
    <property type="entry name" value="Cupredoxins"/>
    <property type="match status" value="1"/>
</dbReference>
<feature type="domain" description="Plastocyanin-like" evidence="3">
    <location>
        <begin position="118"/>
        <end position="191"/>
    </location>
</feature>
<comment type="similarity">
    <text evidence="1">Belongs to the multicopper oxidase family.</text>
</comment>
<protein>
    <recommendedName>
        <fullName evidence="3">Plastocyanin-like domain-containing protein</fullName>
    </recommendedName>
</protein>
<keyword evidence="2" id="KW-0732">Signal</keyword>